<accession>A0ACB7TEF8</accession>
<gene>
    <name evidence="1" type="ORF">HPB50_003661</name>
</gene>
<proteinExistence type="predicted"/>
<comment type="caution">
    <text evidence="1">The sequence shown here is derived from an EMBL/GenBank/DDBJ whole genome shotgun (WGS) entry which is preliminary data.</text>
</comment>
<reference evidence="1" key="1">
    <citation type="submission" date="2020-05" db="EMBL/GenBank/DDBJ databases">
        <title>Large-scale comparative analyses of tick genomes elucidate their genetic diversity and vector capacities.</title>
        <authorList>
            <person name="Jia N."/>
            <person name="Wang J."/>
            <person name="Shi W."/>
            <person name="Du L."/>
            <person name="Sun Y."/>
            <person name="Zhan W."/>
            <person name="Jiang J."/>
            <person name="Wang Q."/>
            <person name="Zhang B."/>
            <person name="Ji P."/>
            <person name="Sakyi L.B."/>
            <person name="Cui X."/>
            <person name="Yuan T."/>
            <person name="Jiang B."/>
            <person name="Yang W."/>
            <person name="Lam T.T.-Y."/>
            <person name="Chang Q."/>
            <person name="Ding S."/>
            <person name="Wang X."/>
            <person name="Zhu J."/>
            <person name="Ruan X."/>
            <person name="Zhao L."/>
            <person name="Wei J."/>
            <person name="Que T."/>
            <person name="Du C."/>
            <person name="Cheng J."/>
            <person name="Dai P."/>
            <person name="Han X."/>
            <person name="Huang E."/>
            <person name="Gao Y."/>
            <person name="Liu J."/>
            <person name="Shao H."/>
            <person name="Ye R."/>
            <person name="Li L."/>
            <person name="Wei W."/>
            <person name="Wang X."/>
            <person name="Wang C."/>
            <person name="Yang T."/>
            <person name="Huo Q."/>
            <person name="Li W."/>
            <person name="Guo W."/>
            <person name="Chen H."/>
            <person name="Zhou L."/>
            <person name="Ni X."/>
            <person name="Tian J."/>
            <person name="Zhou Y."/>
            <person name="Sheng Y."/>
            <person name="Liu T."/>
            <person name="Pan Y."/>
            <person name="Xia L."/>
            <person name="Li J."/>
            <person name="Zhao F."/>
            <person name="Cao W."/>
        </authorList>
    </citation>
    <scope>NUCLEOTIDE SEQUENCE</scope>
    <source>
        <strain evidence="1">Hyas-2018</strain>
    </source>
</reference>
<organism evidence="1 2">
    <name type="scientific">Hyalomma asiaticum</name>
    <name type="common">Tick</name>
    <dbReference type="NCBI Taxonomy" id="266040"/>
    <lineage>
        <taxon>Eukaryota</taxon>
        <taxon>Metazoa</taxon>
        <taxon>Ecdysozoa</taxon>
        <taxon>Arthropoda</taxon>
        <taxon>Chelicerata</taxon>
        <taxon>Arachnida</taxon>
        <taxon>Acari</taxon>
        <taxon>Parasitiformes</taxon>
        <taxon>Ixodida</taxon>
        <taxon>Ixodoidea</taxon>
        <taxon>Ixodidae</taxon>
        <taxon>Hyalomminae</taxon>
        <taxon>Hyalomma</taxon>
    </lineage>
</organism>
<dbReference type="EMBL" id="CM023481">
    <property type="protein sequence ID" value="KAH6944511.1"/>
    <property type="molecule type" value="Genomic_DNA"/>
</dbReference>
<name>A0ACB7TEF8_HYAAI</name>
<evidence type="ECO:0000313" key="1">
    <source>
        <dbReference type="EMBL" id="KAH6944511.1"/>
    </source>
</evidence>
<keyword evidence="2" id="KW-1185">Reference proteome</keyword>
<sequence length="82" mass="8967">MTPLLKPAVNGQPQNTPELRSPISLVGLRGAESTVTQNTSLAIATSEHLTIVACNLVCGFLRTSSTMRQRMRMEWPRPPPPL</sequence>
<dbReference type="Proteomes" id="UP000821845">
    <property type="component" value="Chromosome 1"/>
</dbReference>
<evidence type="ECO:0000313" key="2">
    <source>
        <dbReference type="Proteomes" id="UP000821845"/>
    </source>
</evidence>
<protein>
    <submittedName>
        <fullName evidence="1">Uncharacterized protein</fullName>
    </submittedName>
</protein>